<dbReference type="RefSeq" id="WP_238465973.1">
    <property type="nucleotide sequence ID" value="NZ_JAKLJA010000021.1"/>
</dbReference>
<organism evidence="2 3">
    <name type="scientific">Paraburkholderia tagetis</name>
    <dbReference type="NCBI Taxonomy" id="2913261"/>
    <lineage>
        <taxon>Bacteria</taxon>
        <taxon>Pseudomonadati</taxon>
        <taxon>Pseudomonadota</taxon>
        <taxon>Betaproteobacteria</taxon>
        <taxon>Burkholderiales</taxon>
        <taxon>Burkholderiaceae</taxon>
        <taxon>Paraburkholderia</taxon>
    </lineage>
</organism>
<evidence type="ECO:0000313" key="2">
    <source>
        <dbReference type="EMBL" id="MCG5076134.1"/>
    </source>
</evidence>
<keyword evidence="1" id="KW-1133">Transmembrane helix</keyword>
<dbReference type="Proteomes" id="UP001139308">
    <property type="component" value="Unassembled WGS sequence"/>
</dbReference>
<dbReference type="EMBL" id="JAKLJA010000021">
    <property type="protein sequence ID" value="MCG5076134.1"/>
    <property type="molecule type" value="Genomic_DNA"/>
</dbReference>
<evidence type="ECO:0000313" key="3">
    <source>
        <dbReference type="Proteomes" id="UP001139308"/>
    </source>
</evidence>
<dbReference type="AlphaFoldDB" id="A0A9X1UH08"/>
<name>A0A9X1UH08_9BURK</name>
<accession>A0A9X1UH08</accession>
<keyword evidence="1" id="KW-0812">Transmembrane</keyword>
<keyword evidence="3" id="KW-1185">Reference proteome</keyword>
<reference evidence="2" key="1">
    <citation type="submission" date="2022-01" db="EMBL/GenBank/DDBJ databases">
        <title>Genome sequence and assembly of Parabukholderia sp. RG36.</title>
        <authorList>
            <person name="Chhetri G."/>
        </authorList>
    </citation>
    <scope>NUCLEOTIDE SEQUENCE</scope>
    <source>
        <strain evidence="2">RG36</strain>
    </source>
</reference>
<feature type="transmembrane region" description="Helical" evidence="1">
    <location>
        <begin position="12"/>
        <end position="31"/>
    </location>
</feature>
<comment type="caution">
    <text evidence="2">The sequence shown here is derived from an EMBL/GenBank/DDBJ whole genome shotgun (WGS) entry which is preliminary data.</text>
</comment>
<protein>
    <submittedName>
        <fullName evidence="2">Uncharacterized protein</fullName>
    </submittedName>
</protein>
<proteinExistence type="predicted"/>
<evidence type="ECO:0000256" key="1">
    <source>
        <dbReference type="SAM" id="Phobius"/>
    </source>
</evidence>
<sequence>MPVAGSAPATAFAAAFAAVLAVVFAVTLAILNRRARESLRTQRRKLFDGCIALFDHATLTQDDIAFPVLTGSYREHSVRIEPIVDQVVFRQVPSLWLSVSVRRDLPVAGTFDLLARRANVEFWSQAGALPLCVPLPRDWPDHTSLKTDREASELPLDVLDPHVKTLFSDPRSKELVVMPRGVRIVYQVQAADRSEYLVLRRATFQGAQVSIALLESLLERATTVCADLMRGGEHASA</sequence>
<gene>
    <name evidence="2" type="ORF">L5014_22620</name>
</gene>
<keyword evidence="1" id="KW-0472">Membrane</keyword>